<name>A0A844AZH1_9BURK</name>
<keyword evidence="2" id="KW-0732">Signal</keyword>
<dbReference type="EMBL" id="WJBU01000024">
    <property type="protein sequence ID" value="MRD49424.1"/>
    <property type="molecule type" value="Genomic_DNA"/>
</dbReference>
<feature type="signal peptide" evidence="2">
    <location>
        <begin position="1"/>
        <end position="16"/>
    </location>
</feature>
<evidence type="ECO:0000313" key="3">
    <source>
        <dbReference type="EMBL" id="MRD49424.1"/>
    </source>
</evidence>
<proteinExistence type="predicted"/>
<sequence>MSQLPFRRALVPAAVAALLVAACGGGGGGGSGVTPVTDPNVSGTDVPTSATASSAGALAFVKIVAASPNNTAEPIRVGDATLATSETEEPDPGV</sequence>
<dbReference type="Proteomes" id="UP000487350">
    <property type="component" value="Unassembled WGS sequence"/>
</dbReference>
<comment type="caution">
    <text evidence="3">The sequence shown here is derived from an EMBL/GenBank/DDBJ whole genome shotgun (WGS) entry which is preliminary data.</text>
</comment>
<dbReference type="PROSITE" id="PS51257">
    <property type="entry name" value="PROKAR_LIPOPROTEIN"/>
    <property type="match status" value="1"/>
</dbReference>
<protein>
    <submittedName>
        <fullName evidence="3">Uncharacterized protein</fullName>
    </submittedName>
</protein>
<dbReference type="RefSeq" id="WP_153586736.1">
    <property type="nucleotide sequence ID" value="NZ_WJBU01000024.1"/>
</dbReference>
<organism evidence="3 4">
    <name type="scientific">Caenimonas koreensis DSM 17982</name>
    <dbReference type="NCBI Taxonomy" id="1121255"/>
    <lineage>
        <taxon>Bacteria</taxon>
        <taxon>Pseudomonadati</taxon>
        <taxon>Pseudomonadota</taxon>
        <taxon>Betaproteobacteria</taxon>
        <taxon>Burkholderiales</taxon>
        <taxon>Comamonadaceae</taxon>
        <taxon>Caenimonas</taxon>
    </lineage>
</organism>
<dbReference type="AlphaFoldDB" id="A0A844AZH1"/>
<keyword evidence="4" id="KW-1185">Reference proteome</keyword>
<feature type="region of interest" description="Disordered" evidence="1">
    <location>
        <begin position="28"/>
        <end position="48"/>
    </location>
</feature>
<feature type="compositionally biased region" description="Polar residues" evidence="1">
    <location>
        <begin position="37"/>
        <end position="47"/>
    </location>
</feature>
<reference evidence="3 4" key="1">
    <citation type="submission" date="2019-11" db="EMBL/GenBank/DDBJ databases">
        <title>Caenimonas koreensis gen. nov., sp. nov., isolated from activated sludge.</title>
        <authorList>
            <person name="Seung H.R."/>
        </authorList>
    </citation>
    <scope>NUCLEOTIDE SEQUENCE [LARGE SCALE GENOMIC DNA]</scope>
    <source>
        <strain evidence="3 4">EMB320</strain>
    </source>
</reference>
<dbReference type="OrthoDB" id="9971518at2"/>
<accession>A0A844AZH1</accession>
<evidence type="ECO:0000313" key="4">
    <source>
        <dbReference type="Proteomes" id="UP000487350"/>
    </source>
</evidence>
<feature type="chain" id="PRO_5032270829" evidence="2">
    <location>
        <begin position="17"/>
        <end position="94"/>
    </location>
</feature>
<evidence type="ECO:0000256" key="2">
    <source>
        <dbReference type="SAM" id="SignalP"/>
    </source>
</evidence>
<gene>
    <name evidence="3" type="ORF">GHT07_19300</name>
</gene>
<evidence type="ECO:0000256" key="1">
    <source>
        <dbReference type="SAM" id="MobiDB-lite"/>
    </source>
</evidence>